<evidence type="ECO:0000313" key="3">
    <source>
        <dbReference type="EMBL" id="GEA30585.1"/>
    </source>
</evidence>
<evidence type="ECO:0000313" key="4">
    <source>
        <dbReference type="Proteomes" id="UP000325212"/>
    </source>
</evidence>
<dbReference type="Proteomes" id="UP000325212">
    <property type="component" value="Unassembled WGS sequence"/>
</dbReference>
<feature type="domain" description="4Fe-4S ferredoxin-type" evidence="2">
    <location>
        <begin position="27"/>
        <end position="65"/>
    </location>
</feature>
<comment type="caution">
    <text evidence="3">The sequence shown here is derived from an EMBL/GenBank/DDBJ whole genome shotgun (WGS) entry which is preliminary data.</text>
</comment>
<dbReference type="InterPro" id="IPR017896">
    <property type="entry name" value="4Fe4S_Fe-S-bd"/>
</dbReference>
<dbReference type="EMBL" id="BJLA01000004">
    <property type="protein sequence ID" value="GEA30585.1"/>
    <property type="molecule type" value="Genomic_DNA"/>
</dbReference>
<protein>
    <recommendedName>
        <fullName evidence="2">4Fe-4S ferredoxin-type domain-containing protein</fullName>
    </recommendedName>
</protein>
<keyword evidence="1" id="KW-1133">Transmembrane helix</keyword>
<keyword evidence="1" id="KW-0812">Transmembrane</keyword>
<name>A0AAV3VYH7_9CLOT</name>
<evidence type="ECO:0000256" key="1">
    <source>
        <dbReference type="SAM" id="Phobius"/>
    </source>
</evidence>
<evidence type="ECO:0000259" key="2">
    <source>
        <dbReference type="Pfam" id="PF12801"/>
    </source>
</evidence>
<dbReference type="Pfam" id="PF12801">
    <property type="entry name" value="Fer4_5"/>
    <property type="match status" value="1"/>
</dbReference>
<organism evidence="3 4">
    <name type="scientific">Clostridium diolis</name>
    <dbReference type="NCBI Taxonomy" id="223919"/>
    <lineage>
        <taxon>Bacteria</taxon>
        <taxon>Bacillati</taxon>
        <taxon>Bacillota</taxon>
        <taxon>Clostridia</taxon>
        <taxon>Eubacteriales</taxon>
        <taxon>Clostridiaceae</taxon>
        <taxon>Clostridium</taxon>
    </lineage>
</organism>
<keyword evidence="1" id="KW-0472">Membrane</keyword>
<keyword evidence="4" id="KW-1185">Reference proteome</keyword>
<dbReference type="AlphaFoldDB" id="A0AAV3VYH7"/>
<accession>A0AAV3VYH7</accession>
<proteinExistence type="predicted"/>
<gene>
    <name evidence="3" type="ORF">CDIOL_15080</name>
</gene>
<dbReference type="RefSeq" id="WP_308463433.1">
    <property type="nucleotide sequence ID" value="NZ_BJLA01000004.1"/>
</dbReference>
<sequence length="67" mass="7385">MCPYGGLESLYNLIFGGTFIDKIFSGTIIIFVITLIIALIFRRSFCGLICPFGALQEFFGVIGKKSI</sequence>
<feature type="transmembrane region" description="Helical" evidence="1">
    <location>
        <begin position="23"/>
        <end position="41"/>
    </location>
</feature>
<reference evidence="3 4" key="1">
    <citation type="submission" date="2019-06" db="EMBL/GenBank/DDBJ databases">
        <title>Draft genome sequence of Clostridium diolis DSM 15410.</title>
        <authorList>
            <person name="Kobayashi H."/>
            <person name="Tanizawa Y."/>
            <person name="Tohno M."/>
        </authorList>
    </citation>
    <scope>NUCLEOTIDE SEQUENCE [LARGE SCALE GENOMIC DNA]</scope>
    <source>
        <strain evidence="3 4">DSM 15410</strain>
    </source>
</reference>